<dbReference type="EMBL" id="CP089983">
    <property type="protein sequence ID" value="WXB01901.1"/>
    <property type="molecule type" value="Genomic_DNA"/>
</dbReference>
<dbReference type="Proteomes" id="UP001374803">
    <property type="component" value="Chromosome"/>
</dbReference>
<reference evidence="2" key="1">
    <citation type="submission" date="2021-12" db="EMBL/GenBank/DDBJ databases">
        <title>Discovery of the Pendulisporaceae a myxobacterial family with distinct sporulation behavior and unique specialized metabolism.</title>
        <authorList>
            <person name="Garcia R."/>
            <person name="Popoff A."/>
            <person name="Bader C.D."/>
            <person name="Loehr J."/>
            <person name="Walesch S."/>
            <person name="Walt C."/>
            <person name="Boldt J."/>
            <person name="Bunk B."/>
            <person name="Haeckl F.J.F.P.J."/>
            <person name="Gunesch A.P."/>
            <person name="Birkelbach J."/>
            <person name="Nuebel U."/>
            <person name="Pietschmann T."/>
            <person name="Bach T."/>
            <person name="Mueller R."/>
        </authorList>
    </citation>
    <scope>NUCLEOTIDE SEQUENCE</scope>
    <source>
        <strain evidence="2">MSr11367</strain>
    </source>
</reference>
<dbReference type="InterPro" id="IPR025643">
    <property type="entry name" value="R2K_3"/>
</dbReference>
<accession>A0ABZ2KY15</accession>
<keyword evidence="3" id="KW-1185">Reference proteome</keyword>
<feature type="domain" description="ATP-grasp" evidence="1">
    <location>
        <begin position="134"/>
        <end position="288"/>
    </location>
</feature>
<proteinExistence type="predicted"/>
<name>A0ABZ2KY15_9BACT</name>
<evidence type="ECO:0000313" key="3">
    <source>
        <dbReference type="Proteomes" id="UP001374803"/>
    </source>
</evidence>
<organism evidence="2 3">
    <name type="scientific">Pendulispora rubella</name>
    <dbReference type="NCBI Taxonomy" id="2741070"/>
    <lineage>
        <taxon>Bacteria</taxon>
        <taxon>Pseudomonadati</taxon>
        <taxon>Myxococcota</taxon>
        <taxon>Myxococcia</taxon>
        <taxon>Myxococcales</taxon>
        <taxon>Sorangiineae</taxon>
        <taxon>Pendulisporaceae</taxon>
        <taxon>Pendulispora</taxon>
    </lineage>
</organism>
<gene>
    <name evidence="2" type="ORF">LVJ94_33915</name>
</gene>
<evidence type="ECO:0000313" key="2">
    <source>
        <dbReference type="EMBL" id="WXB01901.1"/>
    </source>
</evidence>
<evidence type="ECO:0000259" key="1">
    <source>
        <dbReference type="Pfam" id="PF14243"/>
    </source>
</evidence>
<sequence length="302" mass="34155">MEDLSILFGRPQGGPDADDRFELEALAAEELGIESFAIPLDFVVDGDADRALRRLPRADGRTWLYRGWMLNEEEYTGLYEAMGERGEELVVDPESFAEATYAPNYIPLLGTRTAPARWTEGESIREAWEVAQELGPPPWIVKDHVKSAKEAWHRACFVPEGADFEDFATICEKLVELRGDRFERGFVVKKYLELATLQGWTPEQRRVTDEHRLVFWNGDLVAHAPYYDVDTELEAPAQFGDIGRILSSPFFTADVARLACGGYTVLEINDGGCSTWPEQMDPRDMYRAMLRRGSSPGLKTDH</sequence>
<dbReference type="RefSeq" id="WP_394831520.1">
    <property type="nucleotide sequence ID" value="NZ_CP089929.1"/>
</dbReference>
<dbReference type="Pfam" id="PF14243">
    <property type="entry name" value="R2K_3"/>
    <property type="match status" value="1"/>
</dbReference>
<protein>
    <submittedName>
        <fullName evidence="2">ATP-grasp domain-containing protein</fullName>
    </submittedName>
</protein>